<keyword evidence="2" id="KW-1185">Reference proteome</keyword>
<gene>
    <name evidence="1" type="ORF">PAPYR_10067</name>
</gene>
<evidence type="ECO:0000313" key="1">
    <source>
        <dbReference type="EMBL" id="KAJ4455052.1"/>
    </source>
</evidence>
<accession>A0ABQ8U6R8</accession>
<comment type="caution">
    <text evidence="1">The sequence shown here is derived from an EMBL/GenBank/DDBJ whole genome shotgun (WGS) entry which is preliminary data.</text>
</comment>
<reference evidence="1" key="1">
    <citation type="journal article" date="2022" name="bioRxiv">
        <title>Genomics of Preaxostyla Flagellates Illuminates Evolutionary Transitions and the Path Towards Mitochondrial Loss.</title>
        <authorList>
            <person name="Novak L.V.F."/>
            <person name="Treitli S.C."/>
            <person name="Pyrih J."/>
            <person name="Halakuc P."/>
            <person name="Pipaliya S.V."/>
            <person name="Vacek V."/>
            <person name="Brzon O."/>
            <person name="Soukal P."/>
            <person name="Eme L."/>
            <person name="Dacks J.B."/>
            <person name="Karnkowska A."/>
            <person name="Elias M."/>
            <person name="Hampl V."/>
        </authorList>
    </citation>
    <scope>NUCLEOTIDE SEQUENCE</scope>
    <source>
        <strain evidence="1">RCP-MX</strain>
    </source>
</reference>
<evidence type="ECO:0000313" key="2">
    <source>
        <dbReference type="Proteomes" id="UP001141327"/>
    </source>
</evidence>
<sequence>MWSSSAEFAVKKRLARLIDEVPRYTSIVVYQGEKAYICLTKQSLYIVKQRFDGEPEKISYPWIQLCIKDPEDRRLFKLKLEERESKIFISPVRDALVDEIQMYWKTDLMLRNNEVVPFPLKTAVIKHPKRVITGQSDPLLDPLPGTKLAQHEDYTVFIPSGFFEAGNAAATATTDAAMPIRQVGSTLGGGPRVQLTNSRLSAGWVAGAGWLGVMSAQALRGKQKKWTMDDGTTFEMWVMPPAPVNMLDQREKTTLRLNAEHRARKLGEASREDYAVLFTHDYRKKMNLTADPASWSLWEVLLRTNSHDIGIIVARRKHLPPFGDTFQDLWFLWTGPKNEHCSIDMTPLVVRLAPRTPREIGTIRWSLLSACTKVGRLA</sequence>
<dbReference type="Proteomes" id="UP001141327">
    <property type="component" value="Unassembled WGS sequence"/>
</dbReference>
<protein>
    <submittedName>
        <fullName evidence="1">Uncharacterized protein</fullName>
    </submittedName>
</protein>
<organism evidence="1 2">
    <name type="scientific">Paratrimastix pyriformis</name>
    <dbReference type="NCBI Taxonomy" id="342808"/>
    <lineage>
        <taxon>Eukaryota</taxon>
        <taxon>Metamonada</taxon>
        <taxon>Preaxostyla</taxon>
        <taxon>Paratrimastigidae</taxon>
        <taxon>Paratrimastix</taxon>
    </lineage>
</organism>
<name>A0ABQ8U6R8_9EUKA</name>
<dbReference type="EMBL" id="JAPMOS010000122">
    <property type="protein sequence ID" value="KAJ4455052.1"/>
    <property type="molecule type" value="Genomic_DNA"/>
</dbReference>
<proteinExistence type="predicted"/>